<accession>A0A0A2TCZ9</accession>
<feature type="chain" id="PRO_5002004783" description="SbsA Ig-like domain-containing protein" evidence="3">
    <location>
        <begin position="23"/>
        <end position="255"/>
    </location>
</feature>
<comment type="caution">
    <text evidence="5">The sequence shown here is derived from an EMBL/GenBank/DDBJ whole genome shotgun (WGS) entry which is preliminary data.</text>
</comment>
<feature type="signal peptide" evidence="3">
    <location>
        <begin position="1"/>
        <end position="22"/>
    </location>
</feature>
<keyword evidence="6" id="KW-1185">Reference proteome</keyword>
<evidence type="ECO:0000256" key="3">
    <source>
        <dbReference type="SAM" id="SignalP"/>
    </source>
</evidence>
<proteinExistence type="predicted"/>
<gene>
    <name evidence="5" type="ORF">N782_14685</name>
</gene>
<evidence type="ECO:0000313" key="5">
    <source>
        <dbReference type="EMBL" id="KGP71961.1"/>
    </source>
</evidence>
<evidence type="ECO:0000256" key="1">
    <source>
        <dbReference type="ARBA" id="ARBA00022729"/>
    </source>
</evidence>
<organism evidence="5 6">
    <name type="scientific">Pontibacillus yanchengensis Y32</name>
    <dbReference type="NCBI Taxonomy" id="1385514"/>
    <lineage>
        <taxon>Bacteria</taxon>
        <taxon>Bacillati</taxon>
        <taxon>Bacillota</taxon>
        <taxon>Bacilli</taxon>
        <taxon>Bacillales</taxon>
        <taxon>Bacillaceae</taxon>
        <taxon>Pontibacillus</taxon>
    </lineage>
</organism>
<feature type="region of interest" description="Disordered" evidence="2">
    <location>
        <begin position="119"/>
        <end position="154"/>
    </location>
</feature>
<dbReference type="OrthoDB" id="2911226at2"/>
<dbReference type="Proteomes" id="UP000030147">
    <property type="component" value="Unassembled WGS sequence"/>
</dbReference>
<protein>
    <recommendedName>
        <fullName evidence="4">SbsA Ig-like domain-containing protein</fullName>
    </recommendedName>
</protein>
<feature type="region of interest" description="Disordered" evidence="2">
    <location>
        <begin position="225"/>
        <end position="255"/>
    </location>
</feature>
<feature type="compositionally biased region" description="Acidic residues" evidence="2">
    <location>
        <begin position="225"/>
        <end position="241"/>
    </location>
</feature>
<dbReference type="AlphaFoldDB" id="A0A0A2TCZ9"/>
<dbReference type="RefSeq" id="WP_036821438.1">
    <property type="nucleotide sequence ID" value="NZ_AVBF01000042.1"/>
</dbReference>
<feature type="compositionally biased region" description="Low complexity" evidence="2">
    <location>
        <begin position="121"/>
        <end position="134"/>
    </location>
</feature>
<evidence type="ECO:0000256" key="2">
    <source>
        <dbReference type="SAM" id="MobiDB-lite"/>
    </source>
</evidence>
<sequence>MLKKVLVSMVLLLAIAANHASAESEWDQTSVSVNKEWKIQFNTQLLENTITENTIYVKDSNGNKVDTIELEYNENEKSVTVENTEEYQLNQSYTLHISSGVKSLSILPISNEVTMEFVTEGSSSNPGAPSGGSDDSNDNDSDNSSDEPSLNEITSPYEKEFNQLEEEANTELNKLADSAQEELDNGASMESVINKYSEKAETLEAETDEQFNSIYNELVAELEENGYSESDAEPFEEEYEEEKSNRKSELIKRFL</sequence>
<dbReference type="EMBL" id="AVBF01000042">
    <property type="protein sequence ID" value="KGP71961.1"/>
    <property type="molecule type" value="Genomic_DNA"/>
</dbReference>
<dbReference type="Pfam" id="PF13205">
    <property type="entry name" value="Big_5"/>
    <property type="match status" value="1"/>
</dbReference>
<dbReference type="Gene3D" id="2.60.40.1220">
    <property type="match status" value="1"/>
</dbReference>
<feature type="compositionally biased region" description="Basic and acidic residues" evidence="2">
    <location>
        <begin position="242"/>
        <end position="255"/>
    </location>
</feature>
<dbReference type="STRING" id="1385514.N782_14685"/>
<dbReference type="InterPro" id="IPR032812">
    <property type="entry name" value="SbsA_Ig"/>
</dbReference>
<evidence type="ECO:0000259" key="4">
    <source>
        <dbReference type="Pfam" id="PF13205"/>
    </source>
</evidence>
<name>A0A0A2TCZ9_9BACI</name>
<reference evidence="5 6" key="1">
    <citation type="journal article" date="2015" name="Stand. Genomic Sci.">
        <title>High quality draft genome sequence of the moderately halophilic bacterium Pontibacillus yanchengensis Y32(T) and comparison among Pontibacillus genomes.</title>
        <authorList>
            <person name="Huang J."/>
            <person name="Qiao Z.X."/>
            <person name="Tang J.W."/>
            <person name="Wang G."/>
        </authorList>
    </citation>
    <scope>NUCLEOTIDE SEQUENCE [LARGE SCALE GENOMIC DNA]</scope>
    <source>
        <strain evidence="5 6">Y32</strain>
    </source>
</reference>
<evidence type="ECO:0000313" key="6">
    <source>
        <dbReference type="Proteomes" id="UP000030147"/>
    </source>
</evidence>
<keyword evidence="1 3" id="KW-0732">Signal</keyword>
<feature type="domain" description="SbsA Ig-like" evidence="4">
    <location>
        <begin position="28"/>
        <end position="119"/>
    </location>
</feature>
<dbReference type="eggNOG" id="ENOG502ZI1J">
    <property type="taxonomic scope" value="Bacteria"/>
</dbReference>
<dbReference type="InterPro" id="IPR014755">
    <property type="entry name" value="Cu-Rt/internalin_Ig-like"/>
</dbReference>
<feature type="compositionally biased region" description="Acidic residues" evidence="2">
    <location>
        <begin position="135"/>
        <end position="145"/>
    </location>
</feature>